<keyword evidence="6" id="KW-1185">Reference proteome</keyword>
<comment type="induction">
    <text evidence="4">Expressed only in the forespore compartment of sporulating cells.</text>
</comment>
<dbReference type="InterPro" id="IPR012610">
    <property type="entry name" value="SASP_SspH"/>
</dbReference>
<evidence type="ECO:0000256" key="4">
    <source>
        <dbReference type="HAMAP-Rule" id="MF_00667"/>
    </source>
</evidence>
<name>A0ABW3LMX9_9BACI</name>
<dbReference type="Proteomes" id="UP001597040">
    <property type="component" value="Unassembled WGS sequence"/>
</dbReference>
<dbReference type="EMBL" id="JBHTKJ010000034">
    <property type="protein sequence ID" value="MFD1039305.1"/>
    <property type="molecule type" value="Genomic_DNA"/>
</dbReference>
<keyword evidence="3 4" id="KW-0749">Sporulation</keyword>
<organism evidence="5 6">
    <name type="scientific">Virgibacillus byunsanensis</name>
    <dbReference type="NCBI Taxonomy" id="570945"/>
    <lineage>
        <taxon>Bacteria</taxon>
        <taxon>Bacillati</taxon>
        <taxon>Bacillota</taxon>
        <taxon>Bacilli</taxon>
        <taxon>Bacillales</taxon>
        <taxon>Bacillaceae</taxon>
        <taxon>Virgibacillus</taxon>
    </lineage>
</organism>
<dbReference type="NCBIfam" id="TIGR02861">
    <property type="entry name" value="SASP_H"/>
    <property type="match status" value="1"/>
</dbReference>
<comment type="caution">
    <text evidence="5">The sequence shown here is derived from an EMBL/GenBank/DDBJ whole genome shotgun (WGS) entry which is preliminary data.</text>
</comment>
<gene>
    <name evidence="4" type="primary">sspH</name>
    <name evidence="5" type="ORF">ACFQ3N_13010</name>
</gene>
<evidence type="ECO:0000313" key="5">
    <source>
        <dbReference type="EMBL" id="MFD1039305.1"/>
    </source>
</evidence>
<evidence type="ECO:0000256" key="2">
    <source>
        <dbReference type="ARBA" id="ARBA00006573"/>
    </source>
</evidence>
<comment type="subcellular location">
    <subcellularLocation>
        <location evidence="1 4">Spore core</location>
    </subcellularLocation>
</comment>
<evidence type="ECO:0000256" key="1">
    <source>
        <dbReference type="ARBA" id="ARBA00004288"/>
    </source>
</evidence>
<dbReference type="HAMAP" id="MF_00667">
    <property type="entry name" value="SspH"/>
    <property type="match status" value="1"/>
</dbReference>
<evidence type="ECO:0000313" key="6">
    <source>
        <dbReference type="Proteomes" id="UP001597040"/>
    </source>
</evidence>
<accession>A0ABW3LMX9</accession>
<dbReference type="RefSeq" id="WP_390362966.1">
    <property type="nucleotide sequence ID" value="NZ_JBHTKJ010000034.1"/>
</dbReference>
<sequence length="60" mass="7057">MHRQRAEEIAQSADMKNVTYNGQSIYIQRVNERNDTARIFSLDDPQNEFEVQLATLNEEQ</sequence>
<evidence type="ECO:0000256" key="3">
    <source>
        <dbReference type="ARBA" id="ARBA00022969"/>
    </source>
</evidence>
<protein>
    <recommendedName>
        <fullName evidence="4">Small, acid-soluble spore protein H</fullName>
        <shortName evidence="4">SASP H</shortName>
    </recommendedName>
</protein>
<reference evidence="6" key="1">
    <citation type="journal article" date="2019" name="Int. J. Syst. Evol. Microbiol.">
        <title>The Global Catalogue of Microorganisms (GCM) 10K type strain sequencing project: providing services to taxonomists for standard genome sequencing and annotation.</title>
        <authorList>
            <consortium name="The Broad Institute Genomics Platform"/>
            <consortium name="The Broad Institute Genome Sequencing Center for Infectious Disease"/>
            <person name="Wu L."/>
            <person name="Ma J."/>
        </authorList>
    </citation>
    <scope>NUCLEOTIDE SEQUENCE [LARGE SCALE GENOMIC DNA]</scope>
    <source>
        <strain evidence="6">CCUG 56754</strain>
    </source>
</reference>
<dbReference type="Pfam" id="PF08141">
    <property type="entry name" value="SspH"/>
    <property type="match status" value="1"/>
</dbReference>
<comment type="similarity">
    <text evidence="2 4">Belongs to the SspH family.</text>
</comment>
<proteinExistence type="evidence at transcript level"/>